<evidence type="ECO:0000313" key="2">
    <source>
        <dbReference type="EMBL" id="CAH3170006.1"/>
    </source>
</evidence>
<gene>
    <name evidence="2" type="ORF">PMEA_00013005</name>
    <name evidence="1" type="ORF">PMEA_00031189</name>
</gene>
<dbReference type="AlphaFoldDB" id="A0AAU9W410"/>
<proteinExistence type="predicted"/>
<dbReference type="EMBL" id="CALNXJ010000007">
    <property type="protein sequence ID" value="CAH3044449.1"/>
    <property type="molecule type" value="Genomic_DNA"/>
</dbReference>
<keyword evidence="3" id="KW-1185">Reference proteome</keyword>
<sequence length="121" mass="14378">MNQRDFFLRKARRSGAEVDWNAYRRLRNQVSNKIRNEKRRYHRNEIQENLNSPKAFWKAIKKVFPSKKGNSACPESIKTEEGHTITDKSTIAEKFNNFFTNAVSKLLETVQQPIVTREFFR</sequence>
<reference evidence="1 3" key="1">
    <citation type="submission" date="2022-05" db="EMBL/GenBank/DDBJ databases">
        <authorList>
            <consortium name="Genoscope - CEA"/>
            <person name="William W."/>
        </authorList>
    </citation>
    <scope>NUCLEOTIDE SEQUENCE [LARGE SCALE GENOMIC DNA]</scope>
</reference>
<name>A0AAU9W410_9CNID</name>
<evidence type="ECO:0000313" key="1">
    <source>
        <dbReference type="EMBL" id="CAH3044449.1"/>
    </source>
</evidence>
<accession>A0AAU9W410</accession>
<organism evidence="1 3">
    <name type="scientific">Pocillopora meandrina</name>
    <dbReference type="NCBI Taxonomy" id="46732"/>
    <lineage>
        <taxon>Eukaryota</taxon>
        <taxon>Metazoa</taxon>
        <taxon>Cnidaria</taxon>
        <taxon>Anthozoa</taxon>
        <taxon>Hexacorallia</taxon>
        <taxon>Scleractinia</taxon>
        <taxon>Astrocoeniina</taxon>
        <taxon>Pocilloporidae</taxon>
        <taxon>Pocillopora</taxon>
    </lineage>
</organism>
<comment type="caution">
    <text evidence="1">The sequence shown here is derived from an EMBL/GenBank/DDBJ whole genome shotgun (WGS) entry which is preliminary data.</text>
</comment>
<dbReference type="Proteomes" id="UP001159428">
    <property type="component" value="Unassembled WGS sequence"/>
</dbReference>
<protein>
    <submittedName>
        <fullName evidence="1">Uncharacterized protein</fullName>
    </submittedName>
</protein>
<evidence type="ECO:0000313" key="3">
    <source>
        <dbReference type="Proteomes" id="UP001159428"/>
    </source>
</evidence>
<dbReference type="EMBL" id="CALNXJ010000228">
    <property type="protein sequence ID" value="CAH3170006.1"/>
    <property type="molecule type" value="Genomic_DNA"/>
</dbReference>